<evidence type="ECO:0000313" key="2">
    <source>
        <dbReference type="Proteomes" id="UP000182241"/>
    </source>
</evidence>
<dbReference type="Proteomes" id="UP000182241">
    <property type="component" value="Unassembled WGS sequence"/>
</dbReference>
<evidence type="ECO:0008006" key="3">
    <source>
        <dbReference type="Google" id="ProtNLM"/>
    </source>
</evidence>
<dbReference type="RefSeq" id="WP_068741834.1">
    <property type="nucleotide sequence ID" value="NZ_CBDRGN010000001.1"/>
</dbReference>
<gene>
    <name evidence="1" type="ORF">SAMN04489793_2755</name>
</gene>
<proteinExistence type="predicted"/>
<keyword evidence="2" id="KW-1185">Reference proteome</keyword>
<accession>A0A1H4U0K4</accession>
<evidence type="ECO:0000313" key="1">
    <source>
        <dbReference type="EMBL" id="SEC62080.1"/>
    </source>
</evidence>
<dbReference type="EMBL" id="FNSA01000003">
    <property type="protein sequence ID" value="SEC62080.1"/>
    <property type="molecule type" value="Genomic_DNA"/>
</dbReference>
<protein>
    <recommendedName>
        <fullName evidence="3">DUF4303 domain-containing protein</fullName>
    </recommendedName>
</protein>
<reference evidence="2" key="1">
    <citation type="submission" date="2016-10" db="EMBL/GenBank/DDBJ databases">
        <authorList>
            <person name="Varghese N."/>
            <person name="Submissions S."/>
        </authorList>
    </citation>
    <scope>NUCLEOTIDE SEQUENCE [LARGE SCALE GENOMIC DNA]</scope>
    <source>
        <strain evidence="2">DSM 44234</strain>
    </source>
</reference>
<organism evidence="1 2">
    <name type="scientific">Tsukamurella tyrosinosolvens</name>
    <dbReference type="NCBI Taxonomy" id="57704"/>
    <lineage>
        <taxon>Bacteria</taxon>
        <taxon>Bacillati</taxon>
        <taxon>Actinomycetota</taxon>
        <taxon>Actinomycetes</taxon>
        <taxon>Mycobacteriales</taxon>
        <taxon>Tsukamurellaceae</taxon>
        <taxon>Tsukamurella</taxon>
    </lineage>
</organism>
<dbReference type="STRING" id="57704.SAMN04489793_2755"/>
<name>A0A1H4U0K4_TSUTY</name>
<dbReference type="OrthoDB" id="4773362at2"/>
<dbReference type="AlphaFoldDB" id="A0A1H4U0K4"/>
<sequence length="173" mass="19323">MTGVGAGVDFDWFGFEDAVCTELRTVARALVYQADGELPYAYALTTFYAEQGSVILLPYPALGTVESVPPRELWDPPAWPRRDGEWARRPPLDDWQDRLNDAVEGLDDAAWTAAYARYGYALLGAMRRAKAELVAEDAFPREIVCLLDDEDGELLVKSASEQELRGYWAARAE</sequence>